<dbReference type="Gene3D" id="3.30.450.20">
    <property type="entry name" value="PAS domain"/>
    <property type="match status" value="1"/>
</dbReference>
<feature type="transmembrane region" description="Helical" evidence="17">
    <location>
        <begin position="293"/>
        <end position="316"/>
    </location>
</feature>
<dbReference type="InterPro" id="IPR054714">
    <property type="entry name" value="GPR158_179_extracellular"/>
</dbReference>
<feature type="transmembrane region" description="Helical" evidence="17">
    <location>
        <begin position="360"/>
        <end position="379"/>
    </location>
</feature>
<evidence type="ECO:0000256" key="6">
    <source>
        <dbReference type="ARBA" id="ARBA00022989"/>
    </source>
</evidence>
<keyword evidence="10" id="KW-1015">Disulfide bond</keyword>
<feature type="transmembrane region" description="Helical" evidence="17">
    <location>
        <begin position="400"/>
        <end position="421"/>
    </location>
</feature>
<evidence type="ECO:0000256" key="4">
    <source>
        <dbReference type="ARBA" id="ARBA00022692"/>
    </source>
</evidence>
<feature type="non-terminal residue" evidence="19">
    <location>
        <position position="498"/>
    </location>
</feature>
<dbReference type="PANTHER" id="PTHR32546">
    <property type="entry name" value="G-PROTEIN COUPLED RECEPTOR 158-RELATED"/>
    <property type="match status" value="1"/>
</dbReference>
<keyword evidence="7" id="KW-0770">Synapse</keyword>
<evidence type="ECO:0000313" key="19">
    <source>
        <dbReference type="EMBL" id="KAL3873526.1"/>
    </source>
</evidence>
<evidence type="ECO:0000256" key="8">
    <source>
        <dbReference type="ARBA" id="ARBA00023040"/>
    </source>
</evidence>
<evidence type="ECO:0000256" key="10">
    <source>
        <dbReference type="ARBA" id="ARBA00023157"/>
    </source>
</evidence>
<keyword evidence="4 17" id="KW-0812">Transmembrane</keyword>
<dbReference type="EMBL" id="JBJQND010000006">
    <property type="protein sequence ID" value="KAL3873526.1"/>
    <property type="molecule type" value="Genomic_DNA"/>
</dbReference>
<protein>
    <recommendedName>
        <fullName evidence="18">G-protein coupled receptors family 3 profile domain-containing protein</fullName>
    </recommendedName>
</protein>
<evidence type="ECO:0000256" key="2">
    <source>
        <dbReference type="ARBA" id="ARBA00007242"/>
    </source>
</evidence>
<feature type="transmembrane region" description="Helical" evidence="17">
    <location>
        <begin position="479"/>
        <end position="497"/>
    </location>
</feature>
<evidence type="ECO:0000256" key="11">
    <source>
        <dbReference type="ARBA" id="ARBA00023170"/>
    </source>
</evidence>
<evidence type="ECO:0000256" key="16">
    <source>
        <dbReference type="ARBA" id="ARBA00034104"/>
    </source>
</evidence>
<comment type="caution">
    <text evidence="19">The sequence shown here is derived from an EMBL/GenBank/DDBJ whole genome shotgun (WGS) entry which is preliminary data.</text>
</comment>
<dbReference type="Proteomes" id="UP001634394">
    <property type="component" value="Unassembled WGS sequence"/>
</dbReference>
<dbReference type="GO" id="GO:0043005">
    <property type="term" value="C:neuron projection"/>
    <property type="evidence" value="ECO:0007669"/>
    <property type="project" value="UniProtKB-SubCell"/>
</dbReference>
<dbReference type="Pfam" id="PF22572">
    <property type="entry name" value="GPR158_179_EC"/>
    <property type="match status" value="1"/>
</dbReference>
<feature type="transmembrane region" description="Helical" evidence="17">
    <location>
        <begin position="441"/>
        <end position="467"/>
    </location>
</feature>
<keyword evidence="20" id="KW-1185">Reference proteome</keyword>
<feature type="domain" description="G-protein coupled receptors family 3 profile" evidence="18">
    <location>
        <begin position="291"/>
        <end position="498"/>
    </location>
</feature>
<dbReference type="Pfam" id="PF00003">
    <property type="entry name" value="7tm_3"/>
    <property type="match status" value="1"/>
</dbReference>
<organism evidence="19 20">
    <name type="scientific">Sinanodonta woodiana</name>
    <name type="common">Chinese pond mussel</name>
    <name type="synonym">Anodonta woodiana</name>
    <dbReference type="NCBI Taxonomy" id="1069815"/>
    <lineage>
        <taxon>Eukaryota</taxon>
        <taxon>Metazoa</taxon>
        <taxon>Spiralia</taxon>
        <taxon>Lophotrochozoa</taxon>
        <taxon>Mollusca</taxon>
        <taxon>Bivalvia</taxon>
        <taxon>Autobranchia</taxon>
        <taxon>Heteroconchia</taxon>
        <taxon>Palaeoheterodonta</taxon>
        <taxon>Unionida</taxon>
        <taxon>Unionoidea</taxon>
        <taxon>Unionidae</taxon>
        <taxon>Unioninae</taxon>
        <taxon>Sinanodonta</taxon>
    </lineage>
</organism>
<evidence type="ECO:0000256" key="12">
    <source>
        <dbReference type="ARBA" id="ARBA00023180"/>
    </source>
</evidence>
<dbReference type="PANTHER" id="PTHR32546:SF29">
    <property type="entry name" value="G-PROTEIN COUPLED RECEPTORS FAMILY 3 PROFILE DOMAIN-CONTAINING PROTEIN"/>
    <property type="match status" value="1"/>
</dbReference>
<dbReference type="InterPro" id="IPR000337">
    <property type="entry name" value="GPCR_3"/>
</dbReference>
<evidence type="ECO:0000256" key="3">
    <source>
        <dbReference type="ARBA" id="ARBA00022475"/>
    </source>
</evidence>
<keyword evidence="11" id="KW-0675">Receptor</keyword>
<evidence type="ECO:0000256" key="13">
    <source>
        <dbReference type="ARBA" id="ARBA00023224"/>
    </source>
</evidence>
<comment type="subcellular location">
    <subcellularLocation>
        <location evidence="1">Cell projection</location>
        <location evidence="1">Neuron projection</location>
    </subcellularLocation>
    <subcellularLocation>
        <location evidence="16">Postsynaptic cell membrane</location>
        <topology evidence="16">Multi-pass membrane protein</topology>
    </subcellularLocation>
</comment>
<evidence type="ECO:0000256" key="14">
    <source>
        <dbReference type="ARBA" id="ARBA00023257"/>
    </source>
</evidence>
<dbReference type="AlphaFoldDB" id="A0ABD3WJ07"/>
<evidence type="ECO:0000256" key="9">
    <source>
        <dbReference type="ARBA" id="ARBA00023136"/>
    </source>
</evidence>
<dbReference type="PRINTS" id="PR00248">
    <property type="entry name" value="GPCRMGR"/>
</dbReference>
<keyword evidence="5" id="KW-0732">Signal</keyword>
<evidence type="ECO:0000256" key="17">
    <source>
        <dbReference type="SAM" id="Phobius"/>
    </source>
</evidence>
<evidence type="ECO:0000313" key="20">
    <source>
        <dbReference type="Proteomes" id="UP001634394"/>
    </source>
</evidence>
<reference evidence="19 20" key="1">
    <citation type="submission" date="2024-11" db="EMBL/GenBank/DDBJ databases">
        <title>Chromosome-level genome assembly of the freshwater bivalve Anodonta woodiana.</title>
        <authorList>
            <person name="Chen X."/>
        </authorList>
    </citation>
    <scope>NUCLEOTIDE SEQUENCE [LARGE SCALE GENOMIC DNA]</scope>
    <source>
        <strain evidence="19">MN2024</strain>
        <tissue evidence="19">Gills</tissue>
    </source>
</reference>
<evidence type="ECO:0000256" key="1">
    <source>
        <dbReference type="ARBA" id="ARBA00004487"/>
    </source>
</evidence>
<evidence type="ECO:0000256" key="5">
    <source>
        <dbReference type="ARBA" id="ARBA00022729"/>
    </source>
</evidence>
<keyword evidence="14" id="KW-0628">Postsynaptic cell membrane</keyword>
<feature type="transmembrane region" description="Helical" evidence="17">
    <location>
        <begin position="328"/>
        <end position="348"/>
    </location>
</feature>
<dbReference type="InterPro" id="IPR017978">
    <property type="entry name" value="GPCR_3_C"/>
</dbReference>
<evidence type="ECO:0000256" key="7">
    <source>
        <dbReference type="ARBA" id="ARBA00023018"/>
    </source>
</evidence>
<comment type="similarity">
    <text evidence="2">Belongs to the G-protein coupled receptor 3 family.</text>
</comment>
<keyword evidence="12" id="KW-0325">Glycoprotein</keyword>
<keyword evidence="6 17" id="KW-1133">Transmembrane helix</keyword>
<name>A0ABD3WJ07_SINWO</name>
<keyword evidence="3" id="KW-1003">Cell membrane</keyword>
<evidence type="ECO:0000256" key="15">
    <source>
        <dbReference type="ARBA" id="ARBA00023273"/>
    </source>
</evidence>
<dbReference type="CDD" id="cd12913">
    <property type="entry name" value="PDC1_MCP_like"/>
    <property type="match status" value="1"/>
</dbReference>
<sequence>MNPLFSVSNDVVIRALGYVQRVKKDNCAHSSSSENVLHLDFDHSLWIPSTDPAIRTANFMSKLLANANGSLDAFPDELFYALVRNNVHGNTSIFGSAIAFEPEVFGGNNDIQPEKFVSQPVVSLIDGYWTYPYFDCGGGEIWMVTYSSPIFFRSFDNDSIAFKGAATIDIDMTDLDINQCDKDSATGNNYQTKIDLFRGTHLCQETTKCEKIAGKGFTTGAYMCVCLPRYYFPDKNAEIKAFSGKDLETYYRSETSTENPEGNLFRCMPCARGCETCVDDSPCLYQSSDSLRLTMMALILLNITIMCCLSVATFIYRKVLVIKTASPAFLQLMCLGGVLMCVEFFTLYPEISVVVCSIRIWLWHVGFTVMYGSLIIKTWRISVIFTAGAQKRVKLPDQALFKRFAFIFVVAICIILGWNFASPPYIDVLVPDDRLKAFICMYSVWEFAVLGVEDLFLLYGGYLCFTVRKAPAHFNESKHITWSIYNAVILGTFMAVML</sequence>
<dbReference type="GO" id="GO:0004930">
    <property type="term" value="F:G protein-coupled receptor activity"/>
    <property type="evidence" value="ECO:0007669"/>
    <property type="project" value="UniProtKB-KW"/>
</dbReference>
<keyword evidence="13" id="KW-0807">Transducer</keyword>
<dbReference type="PROSITE" id="PS50259">
    <property type="entry name" value="G_PROTEIN_RECEP_F3_4"/>
    <property type="match status" value="1"/>
</dbReference>
<proteinExistence type="inferred from homology"/>
<dbReference type="InterPro" id="IPR043458">
    <property type="entry name" value="GPR158/179"/>
</dbReference>
<keyword evidence="8" id="KW-0297">G-protein coupled receptor</keyword>
<accession>A0ABD3WJ07</accession>
<dbReference type="GO" id="GO:0045211">
    <property type="term" value="C:postsynaptic membrane"/>
    <property type="evidence" value="ECO:0007669"/>
    <property type="project" value="UniProtKB-SubCell"/>
</dbReference>
<keyword evidence="15" id="KW-0966">Cell projection</keyword>
<evidence type="ECO:0000259" key="18">
    <source>
        <dbReference type="PROSITE" id="PS50259"/>
    </source>
</evidence>
<gene>
    <name evidence="19" type="ORF">ACJMK2_036632</name>
</gene>
<keyword evidence="9 17" id="KW-0472">Membrane</keyword>